<evidence type="ECO:0000313" key="9">
    <source>
        <dbReference type="Proteomes" id="UP001347796"/>
    </source>
</evidence>
<keyword evidence="6" id="KW-0812">Transmembrane</keyword>
<feature type="region of interest" description="Disordered" evidence="5">
    <location>
        <begin position="46"/>
        <end position="67"/>
    </location>
</feature>
<evidence type="ECO:0000256" key="5">
    <source>
        <dbReference type="SAM" id="MobiDB-lite"/>
    </source>
</evidence>
<keyword evidence="4" id="KW-0175">Coiled coil</keyword>
<keyword evidence="3" id="KW-0325">Glycoprotein</keyword>
<evidence type="ECO:0000256" key="4">
    <source>
        <dbReference type="SAM" id="Coils"/>
    </source>
</evidence>
<evidence type="ECO:0000313" key="8">
    <source>
        <dbReference type="EMBL" id="KAK6168515.1"/>
    </source>
</evidence>
<feature type="domain" description="Glycosyltransferase 61 catalytic" evidence="7">
    <location>
        <begin position="306"/>
        <end position="480"/>
    </location>
</feature>
<dbReference type="AlphaFoldDB" id="A0AAN8J4H4"/>
<dbReference type="EMBL" id="JAZGQO010000016">
    <property type="protein sequence ID" value="KAK6168515.1"/>
    <property type="molecule type" value="Genomic_DNA"/>
</dbReference>
<dbReference type="InterPro" id="IPR049625">
    <property type="entry name" value="Glyco_transf_61_cat"/>
</dbReference>
<evidence type="ECO:0000256" key="1">
    <source>
        <dbReference type="ARBA" id="ARBA00022676"/>
    </source>
</evidence>
<keyword evidence="6" id="KW-1133">Transmembrane helix</keyword>
<evidence type="ECO:0000256" key="2">
    <source>
        <dbReference type="ARBA" id="ARBA00022679"/>
    </source>
</evidence>
<feature type="coiled-coil region" evidence="4">
    <location>
        <begin position="105"/>
        <end position="132"/>
    </location>
</feature>
<feature type="compositionally biased region" description="Basic residues" evidence="5">
    <location>
        <begin position="50"/>
        <end position="64"/>
    </location>
</feature>
<keyword evidence="6" id="KW-0472">Membrane</keyword>
<organism evidence="8 9">
    <name type="scientific">Patella caerulea</name>
    <name type="common">Rayed Mediterranean limpet</name>
    <dbReference type="NCBI Taxonomy" id="87958"/>
    <lineage>
        <taxon>Eukaryota</taxon>
        <taxon>Metazoa</taxon>
        <taxon>Spiralia</taxon>
        <taxon>Lophotrochozoa</taxon>
        <taxon>Mollusca</taxon>
        <taxon>Gastropoda</taxon>
        <taxon>Patellogastropoda</taxon>
        <taxon>Patelloidea</taxon>
        <taxon>Patellidae</taxon>
        <taxon>Patella</taxon>
    </lineage>
</organism>
<dbReference type="Pfam" id="PF04577">
    <property type="entry name" value="Glyco_transf_61"/>
    <property type="match status" value="1"/>
</dbReference>
<dbReference type="GO" id="GO:0016757">
    <property type="term" value="F:glycosyltransferase activity"/>
    <property type="evidence" value="ECO:0007669"/>
    <property type="project" value="UniProtKB-KW"/>
</dbReference>
<evidence type="ECO:0000256" key="6">
    <source>
        <dbReference type="SAM" id="Phobius"/>
    </source>
</evidence>
<comment type="caution">
    <text evidence="8">The sequence shown here is derived from an EMBL/GenBank/DDBJ whole genome shotgun (WGS) entry which is preliminary data.</text>
</comment>
<keyword evidence="1" id="KW-0328">Glycosyltransferase</keyword>
<reference evidence="8 9" key="1">
    <citation type="submission" date="2024-01" db="EMBL/GenBank/DDBJ databases">
        <title>The genome of the rayed Mediterranean limpet Patella caerulea (Linnaeus, 1758).</title>
        <authorList>
            <person name="Anh-Thu Weber A."/>
            <person name="Halstead-Nussloch G."/>
        </authorList>
    </citation>
    <scope>NUCLEOTIDE SEQUENCE [LARGE SCALE GENOMIC DNA]</scope>
    <source>
        <strain evidence="8">AATW-2023a</strain>
        <tissue evidence="8">Whole specimen</tissue>
    </source>
</reference>
<name>A0AAN8J4H4_PATCE</name>
<keyword evidence="2" id="KW-0808">Transferase</keyword>
<feature type="transmembrane region" description="Helical" evidence="6">
    <location>
        <begin position="20"/>
        <end position="40"/>
    </location>
</feature>
<proteinExistence type="predicted"/>
<protein>
    <recommendedName>
        <fullName evidence="7">Glycosyltransferase 61 catalytic domain-containing protein</fullName>
    </recommendedName>
</protein>
<evidence type="ECO:0000256" key="3">
    <source>
        <dbReference type="ARBA" id="ARBA00023180"/>
    </source>
</evidence>
<gene>
    <name evidence="8" type="ORF">SNE40_021030</name>
</gene>
<accession>A0AAN8J4H4</accession>
<dbReference type="InterPro" id="IPR007657">
    <property type="entry name" value="Glycosyltransferase_61"/>
</dbReference>
<keyword evidence="9" id="KW-1185">Reference proteome</keyword>
<dbReference type="PANTHER" id="PTHR20961">
    <property type="entry name" value="GLYCOSYLTRANSFERASE"/>
    <property type="match status" value="1"/>
</dbReference>
<dbReference type="Proteomes" id="UP001347796">
    <property type="component" value="Unassembled WGS sequence"/>
</dbReference>
<evidence type="ECO:0000259" key="7">
    <source>
        <dbReference type="Pfam" id="PF04577"/>
    </source>
</evidence>
<sequence length="552" mass="65142">MIRLRGRTMARYCWMLKQIWYYLVIFYLAFTCFYVINVAFPSDTDTPRTKAFHHRKPRTKHHPTPRPATVLPVELQEREDDDFLAIFPDPNLHPNPQQIRLKKRREHLLLEADLEHNQRKQLERELKRQQYEQDLKIWNRVKLDEDIVKYNFTKPRTKKRVDIITKIRWRFLKEHSVSIKDFEDQRVPKNMREYFHTILKKMNTDQSFEYNYKSFSFRRPSFVSDTDRKIFLKHTENENLIQGGRSEDEFRGYVDIYKNGIISEKLECGTKSVRRRFMEYTTDSHVNVQKIDHVVCPLLIPESSTFQHFIDGVLPKIIQAYDIIVPFDVKFLIQAPRDENILFLYDRLGIERSRLIYHKSGIWQAKAVVDICNTPTMHPSLYKTARKAFGSLDNLTVPLSQAHVVLITRENVANYGRRILNKAEIVGTLYNRYGPNFQVLSKTLNVIETVALFKNTKIIIGVHGGGIYNQIFAPSGTTIIEIMPTEKTGEVCKRSGQLSHQIFWNLAAMLGQKYWRLIEEPKMNCDVKVDPKKLEKALNIIDEKHRKEQLLS</sequence>